<evidence type="ECO:0000259" key="2">
    <source>
        <dbReference type="PROSITE" id="PS50851"/>
    </source>
</evidence>
<dbReference type="InterPro" id="IPR039315">
    <property type="entry name" value="CheW"/>
</dbReference>
<dbReference type="PROSITE" id="PS50851">
    <property type="entry name" value="CHEW"/>
    <property type="match status" value="1"/>
</dbReference>
<feature type="coiled-coil region" evidence="1">
    <location>
        <begin position="2"/>
        <end position="29"/>
    </location>
</feature>
<feature type="domain" description="CheW-like" evidence="2">
    <location>
        <begin position="28"/>
        <end position="172"/>
    </location>
</feature>
<evidence type="ECO:0000256" key="1">
    <source>
        <dbReference type="SAM" id="Coils"/>
    </source>
</evidence>
<dbReference type="Proteomes" id="UP001060919">
    <property type="component" value="Chromosome"/>
</dbReference>
<organism evidence="3 4">
    <name type="scientific">Aureispira anguillae</name>
    <dbReference type="NCBI Taxonomy" id="2864201"/>
    <lineage>
        <taxon>Bacteria</taxon>
        <taxon>Pseudomonadati</taxon>
        <taxon>Bacteroidota</taxon>
        <taxon>Saprospiria</taxon>
        <taxon>Saprospirales</taxon>
        <taxon>Saprospiraceae</taxon>
        <taxon>Aureispira</taxon>
    </lineage>
</organism>
<keyword evidence="1" id="KW-0175">Coiled coil</keyword>
<dbReference type="KEGG" id="aup:AsAng_0004830"/>
<name>A0A915YB23_9BACT</name>
<dbReference type="EMBL" id="AP026867">
    <property type="protein sequence ID" value="BDS09778.1"/>
    <property type="molecule type" value="Genomic_DNA"/>
</dbReference>
<dbReference type="GO" id="GO:0006935">
    <property type="term" value="P:chemotaxis"/>
    <property type="evidence" value="ECO:0007669"/>
    <property type="project" value="InterPro"/>
</dbReference>
<dbReference type="SUPFAM" id="SSF50341">
    <property type="entry name" value="CheW-like"/>
    <property type="match status" value="1"/>
</dbReference>
<dbReference type="Gene3D" id="2.40.50.180">
    <property type="entry name" value="CheA-289, Domain 4"/>
    <property type="match status" value="1"/>
</dbReference>
<dbReference type="SMART" id="SM00260">
    <property type="entry name" value="CheW"/>
    <property type="match status" value="1"/>
</dbReference>
<evidence type="ECO:0000313" key="3">
    <source>
        <dbReference type="EMBL" id="BDS09778.1"/>
    </source>
</evidence>
<keyword evidence="4" id="KW-1185">Reference proteome</keyword>
<dbReference type="GO" id="GO:0005829">
    <property type="term" value="C:cytosol"/>
    <property type="evidence" value="ECO:0007669"/>
    <property type="project" value="TreeGrafter"/>
</dbReference>
<protein>
    <submittedName>
        <fullName evidence="3">Chemotaxis protein CheW</fullName>
    </submittedName>
</protein>
<sequence length="177" mass="19766">MSDKTEYTIEDVKREAANHQQNKEQSELMQLIIFKLGGEEYGLSIDQIKEVVLTPKVAKMPQTPPYIKGVANIRGTIIAIMDLEQKFGLGEEQEEEQALNYTLVVENETVKVGILVKEVPNTLTIEVDDIDKASTLVQYSSLDASCLIGVVNVGERMIILMDMIKLIETEGVKTSYT</sequence>
<dbReference type="InterPro" id="IPR036061">
    <property type="entry name" value="CheW-like_dom_sf"/>
</dbReference>
<dbReference type="PANTHER" id="PTHR22617:SF23">
    <property type="entry name" value="CHEMOTAXIS PROTEIN CHEW"/>
    <property type="match status" value="1"/>
</dbReference>
<dbReference type="InterPro" id="IPR002545">
    <property type="entry name" value="CheW-lke_dom"/>
</dbReference>
<dbReference type="Gene3D" id="2.30.30.40">
    <property type="entry name" value="SH3 Domains"/>
    <property type="match status" value="1"/>
</dbReference>
<reference evidence="3" key="1">
    <citation type="submission" date="2022-09" db="EMBL/GenBank/DDBJ databases">
        <title>Aureispira anguillicida sp. nov., isolated from Leptocephalus of Japanese eel Anguilla japonica.</title>
        <authorList>
            <person name="Yuasa K."/>
            <person name="Mekata T."/>
            <person name="Ikunari K."/>
        </authorList>
    </citation>
    <scope>NUCLEOTIDE SEQUENCE</scope>
    <source>
        <strain evidence="3">EL160426</strain>
    </source>
</reference>
<dbReference type="RefSeq" id="WP_264791139.1">
    <property type="nucleotide sequence ID" value="NZ_AP026867.1"/>
</dbReference>
<proteinExistence type="predicted"/>
<gene>
    <name evidence="3" type="ORF">AsAng_0004830</name>
</gene>
<dbReference type="GO" id="GO:0007165">
    <property type="term" value="P:signal transduction"/>
    <property type="evidence" value="ECO:0007669"/>
    <property type="project" value="InterPro"/>
</dbReference>
<dbReference type="Pfam" id="PF01584">
    <property type="entry name" value="CheW"/>
    <property type="match status" value="1"/>
</dbReference>
<dbReference type="PANTHER" id="PTHR22617">
    <property type="entry name" value="CHEMOTAXIS SENSOR HISTIDINE KINASE-RELATED"/>
    <property type="match status" value="1"/>
</dbReference>
<dbReference type="AlphaFoldDB" id="A0A915YB23"/>
<evidence type="ECO:0000313" key="4">
    <source>
        <dbReference type="Proteomes" id="UP001060919"/>
    </source>
</evidence>
<accession>A0A915YB23</accession>